<dbReference type="GO" id="GO:0043130">
    <property type="term" value="F:ubiquitin binding"/>
    <property type="evidence" value="ECO:0007669"/>
    <property type="project" value="InterPro"/>
</dbReference>
<dbReference type="InterPro" id="IPR003892">
    <property type="entry name" value="CUE"/>
</dbReference>
<accession>A0A9Q1JM09</accession>
<evidence type="ECO:0000313" key="3">
    <source>
        <dbReference type="Proteomes" id="UP001153076"/>
    </source>
</evidence>
<name>A0A9Q1JM09_9CARY</name>
<dbReference type="InterPro" id="IPR038981">
    <property type="entry name" value="CID5/CID6"/>
</dbReference>
<dbReference type="PANTHER" id="PTHR37252">
    <property type="entry name" value="POLYADENYLATE-BINDING PROTEIN-INTERACTING PROTEIN 6"/>
    <property type="match status" value="1"/>
</dbReference>
<evidence type="ECO:0000313" key="2">
    <source>
        <dbReference type="EMBL" id="KAJ8423620.1"/>
    </source>
</evidence>
<keyword evidence="3" id="KW-1185">Reference proteome</keyword>
<gene>
    <name evidence="2" type="ORF">Cgig2_033907</name>
</gene>
<dbReference type="PANTHER" id="PTHR37252:SF3">
    <property type="entry name" value="POLYADENYLATE-BINDING PROTEIN-INTERACTING PROTEIN 6"/>
    <property type="match status" value="1"/>
</dbReference>
<dbReference type="EMBL" id="JAKOGI010001920">
    <property type="protein sequence ID" value="KAJ8423620.1"/>
    <property type="molecule type" value="Genomic_DNA"/>
</dbReference>
<dbReference type="InterPro" id="IPR041806">
    <property type="entry name" value="CID5/6/7_CUE"/>
</dbReference>
<sequence>MKSSTSTLNPFAQSYVPLAQRELLNKEEDYQTPPTEASYGHPVLDDQKVKGQQFDGLHGVPSENPHEIDAKLMDEDSEMDLVYLQMTFPDVSDQSLLDVYNVNRGDLEAAVDMLNHLESADDGSDALDVKIPQEPVPSGECSSMKAVNVTGESSSASGSPGLAVPT</sequence>
<feature type="domain" description="CUE" evidence="1">
    <location>
        <begin position="76"/>
        <end position="119"/>
    </location>
</feature>
<dbReference type="CDD" id="cd14371">
    <property type="entry name" value="CUE_CID7_like"/>
    <property type="match status" value="1"/>
</dbReference>
<protein>
    <recommendedName>
        <fullName evidence="1">CUE domain-containing protein</fullName>
    </recommendedName>
</protein>
<organism evidence="2 3">
    <name type="scientific">Carnegiea gigantea</name>
    <dbReference type="NCBI Taxonomy" id="171969"/>
    <lineage>
        <taxon>Eukaryota</taxon>
        <taxon>Viridiplantae</taxon>
        <taxon>Streptophyta</taxon>
        <taxon>Embryophyta</taxon>
        <taxon>Tracheophyta</taxon>
        <taxon>Spermatophyta</taxon>
        <taxon>Magnoliopsida</taxon>
        <taxon>eudicotyledons</taxon>
        <taxon>Gunneridae</taxon>
        <taxon>Pentapetalae</taxon>
        <taxon>Caryophyllales</taxon>
        <taxon>Cactineae</taxon>
        <taxon>Cactaceae</taxon>
        <taxon>Cactoideae</taxon>
        <taxon>Echinocereeae</taxon>
        <taxon>Carnegiea</taxon>
    </lineage>
</organism>
<reference evidence="2" key="1">
    <citation type="submission" date="2022-04" db="EMBL/GenBank/DDBJ databases">
        <title>Carnegiea gigantea Genome sequencing and assembly v2.</title>
        <authorList>
            <person name="Copetti D."/>
            <person name="Sanderson M.J."/>
            <person name="Burquez A."/>
            <person name="Wojciechowski M.F."/>
        </authorList>
    </citation>
    <scope>NUCLEOTIDE SEQUENCE</scope>
    <source>
        <strain evidence="2">SGP5-SGP5p</strain>
        <tissue evidence="2">Aerial part</tissue>
    </source>
</reference>
<evidence type="ECO:0000259" key="1">
    <source>
        <dbReference type="PROSITE" id="PS51140"/>
    </source>
</evidence>
<dbReference type="Proteomes" id="UP001153076">
    <property type="component" value="Unassembled WGS sequence"/>
</dbReference>
<dbReference type="OrthoDB" id="769720at2759"/>
<dbReference type="AlphaFoldDB" id="A0A9Q1JM09"/>
<comment type="caution">
    <text evidence="2">The sequence shown here is derived from an EMBL/GenBank/DDBJ whole genome shotgun (WGS) entry which is preliminary data.</text>
</comment>
<dbReference type="PROSITE" id="PS51140">
    <property type="entry name" value="CUE"/>
    <property type="match status" value="1"/>
</dbReference>
<proteinExistence type="predicted"/>